<dbReference type="Proteomes" id="UP000190395">
    <property type="component" value="Unassembled WGS sequence"/>
</dbReference>
<dbReference type="STRING" id="225004.SAMN02745152_00143"/>
<evidence type="ECO:0000313" key="1">
    <source>
        <dbReference type="EMBL" id="SJZ41552.1"/>
    </source>
</evidence>
<gene>
    <name evidence="1" type="ORF">SAMN02745152_00143</name>
</gene>
<keyword evidence="1" id="KW-0969">Cilium</keyword>
<dbReference type="InterPro" id="IPR009384">
    <property type="entry name" value="SwrD-like"/>
</dbReference>
<dbReference type="AlphaFoldDB" id="A0A1T4KGL0"/>
<dbReference type="EMBL" id="FUXC01000001">
    <property type="protein sequence ID" value="SJZ41552.1"/>
    <property type="molecule type" value="Genomic_DNA"/>
</dbReference>
<keyword evidence="1" id="KW-0966">Cell projection</keyword>
<keyword evidence="1" id="KW-0282">Flagellum</keyword>
<sequence>MISVTRLDGNIYWINPHMIESMEKTPDLTITFLSGKKVVVKDSPEELIQRIVDYRRRLGISAQEI</sequence>
<dbReference type="PANTHER" id="PTHR39185:SF1">
    <property type="entry name" value="SWARMING MOTILITY PROTEIN SWRD"/>
    <property type="match status" value="1"/>
</dbReference>
<dbReference type="OrthoDB" id="9799862at2"/>
<dbReference type="RefSeq" id="WP_078929865.1">
    <property type="nucleotide sequence ID" value="NZ_CAMCOW010000006.1"/>
</dbReference>
<protein>
    <submittedName>
        <fullName evidence="1">Flagellar protein FlbD</fullName>
    </submittedName>
</protein>
<evidence type="ECO:0000313" key="2">
    <source>
        <dbReference type="Proteomes" id="UP000190395"/>
    </source>
</evidence>
<accession>A0A1T4KGL0</accession>
<name>A0A1T4KGL0_9SPIR</name>
<dbReference type="GeneID" id="303366423"/>
<dbReference type="PANTHER" id="PTHR39185">
    <property type="entry name" value="SWARMING MOTILITY PROTEIN SWRD"/>
    <property type="match status" value="1"/>
</dbReference>
<reference evidence="1 2" key="1">
    <citation type="submission" date="2017-02" db="EMBL/GenBank/DDBJ databases">
        <authorList>
            <person name="Peterson S.W."/>
        </authorList>
    </citation>
    <scope>NUCLEOTIDE SEQUENCE [LARGE SCALE GENOMIC DNA]</scope>
    <source>
        <strain evidence="1 2">ATCC BAA-909</strain>
    </source>
</reference>
<proteinExistence type="predicted"/>
<keyword evidence="2" id="KW-1185">Reference proteome</keyword>
<dbReference type="Pfam" id="PF06289">
    <property type="entry name" value="FlbD"/>
    <property type="match status" value="1"/>
</dbReference>
<organism evidence="1 2">
    <name type="scientific">Treponema berlinense</name>
    <dbReference type="NCBI Taxonomy" id="225004"/>
    <lineage>
        <taxon>Bacteria</taxon>
        <taxon>Pseudomonadati</taxon>
        <taxon>Spirochaetota</taxon>
        <taxon>Spirochaetia</taxon>
        <taxon>Spirochaetales</taxon>
        <taxon>Treponemataceae</taxon>
        <taxon>Treponema</taxon>
    </lineage>
</organism>